<evidence type="ECO:0000256" key="5">
    <source>
        <dbReference type="SAM" id="SignalP"/>
    </source>
</evidence>
<dbReference type="eggNOG" id="COG3899">
    <property type="taxonomic scope" value="Bacteria"/>
</dbReference>
<dbReference type="InterPro" id="IPR011042">
    <property type="entry name" value="6-blade_b-propeller_TolB-like"/>
</dbReference>
<dbReference type="AlphaFoldDB" id="H6KYZ8"/>
<dbReference type="PRINTS" id="PR01021">
    <property type="entry name" value="OMPADOMAIN"/>
</dbReference>
<dbReference type="OrthoDB" id="1488841at2"/>
<dbReference type="Gene3D" id="3.30.1330.60">
    <property type="entry name" value="OmpA-like domain"/>
    <property type="match status" value="1"/>
</dbReference>
<dbReference type="InterPro" id="IPR050330">
    <property type="entry name" value="Bact_OuterMem_StrucFunc"/>
</dbReference>
<dbReference type="HOGENOM" id="CLU_014978_0_0_10"/>
<dbReference type="PROSITE" id="PS51257">
    <property type="entry name" value="PROKAR_LIPOPROTEIN"/>
    <property type="match status" value="1"/>
</dbReference>
<comment type="subcellular location">
    <subcellularLocation>
        <location evidence="1">Cell outer membrane</location>
    </subcellularLocation>
</comment>
<name>H6KYZ8_SAPGL</name>
<dbReference type="EMBL" id="CP002831">
    <property type="protein sequence ID" value="AFC23282.1"/>
    <property type="molecule type" value="Genomic_DNA"/>
</dbReference>
<dbReference type="SUPFAM" id="SSF82171">
    <property type="entry name" value="DPP6 N-terminal domain-like"/>
    <property type="match status" value="1"/>
</dbReference>
<organism evidence="7 8">
    <name type="scientific">Saprospira grandis (strain Lewin)</name>
    <dbReference type="NCBI Taxonomy" id="984262"/>
    <lineage>
        <taxon>Bacteria</taxon>
        <taxon>Pseudomonadati</taxon>
        <taxon>Bacteroidota</taxon>
        <taxon>Saprospiria</taxon>
        <taxon>Saprospirales</taxon>
        <taxon>Saprospiraceae</taxon>
        <taxon>Saprospira</taxon>
    </lineage>
</organism>
<keyword evidence="3" id="KW-0998">Cell outer membrane</keyword>
<evidence type="ECO:0000256" key="1">
    <source>
        <dbReference type="ARBA" id="ARBA00004442"/>
    </source>
</evidence>
<dbReference type="eggNOG" id="COG2885">
    <property type="taxonomic scope" value="Bacteria"/>
</dbReference>
<dbReference type="SUPFAM" id="SSF103088">
    <property type="entry name" value="OmpA-like"/>
    <property type="match status" value="1"/>
</dbReference>
<feature type="domain" description="OmpA-like" evidence="6">
    <location>
        <begin position="543"/>
        <end position="660"/>
    </location>
</feature>
<dbReference type="SUPFAM" id="SSF48452">
    <property type="entry name" value="TPR-like"/>
    <property type="match status" value="1"/>
</dbReference>
<dbReference type="STRING" id="984262.SGRA_0543"/>
<dbReference type="InterPro" id="IPR006665">
    <property type="entry name" value="OmpA-like"/>
</dbReference>
<dbReference type="CDD" id="cd07185">
    <property type="entry name" value="OmpA_C-like"/>
    <property type="match status" value="1"/>
</dbReference>
<dbReference type="KEGG" id="sgn:SGRA_0543"/>
<dbReference type="Proteomes" id="UP000007519">
    <property type="component" value="Chromosome"/>
</dbReference>
<dbReference type="RefSeq" id="WP_014373526.1">
    <property type="nucleotide sequence ID" value="NC_016940.1"/>
</dbReference>
<feature type="chain" id="PRO_5003603747" evidence="5">
    <location>
        <begin position="21"/>
        <end position="660"/>
    </location>
</feature>
<evidence type="ECO:0000256" key="4">
    <source>
        <dbReference type="PROSITE-ProRule" id="PRU00473"/>
    </source>
</evidence>
<dbReference type="Gene3D" id="2.120.10.30">
    <property type="entry name" value="TolB, C-terminal domain"/>
    <property type="match status" value="1"/>
</dbReference>
<reference evidence="7 8" key="1">
    <citation type="journal article" date="2012" name="Stand. Genomic Sci.">
        <title>Complete genome sequencing and analysis of Saprospira grandis str. Lewin, a predatory marine bacterium.</title>
        <authorList>
            <person name="Saw J.H."/>
            <person name="Yuryev A."/>
            <person name="Kanbe M."/>
            <person name="Hou S."/>
            <person name="Young A.G."/>
            <person name="Aizawa S."/>
            <person name="Alam M."/>
        </authorList>
    </citation>
    <scope>NUCLEOTIDE SEQUENCE [LARGE SCALE GENOMIC DNA]</scope>
    <source>
        <strain evidence="7 8">Lewin</strain>
    </source>
</reference>
<evidence type="ECO:0000313" key="8">
    <source>
        <dbReference type="Proteomes" id="UP000007519"/>
    </source>
</evidence>
<dbReference type="PROSITE" id="PS51123">
    <property type="entry name" value="OMPA_2"/>
    <property type="match status" value="1"/>
</dbReference>
<proteinExistence type="predicted"/>
<dbReference type="InterPro" id="IPR011990">
    <property type="entry name" value="TPR-like_helical_dom_sf"/>
</dbReference>
<keyword evidence="8" id="KW-1185">Reference proteome</keyword>
<feature type="signal peptide" evidence="5">
    <location>
        <begin position="1"/>
        <end position="20"/>
    </location>
</feature>
<dbReference type="PANTHER" id="PTHR30329:SF21">
    <property type="entry name" value="LIPOPROTEIN YIAD-RELATED"/>
    <property type="match status" value="1"/>
</dbReference>
<dbReference type="PANTHER" id="PTHR30329">
    <property type="entry name" value="STATOR ELEMENT OF FLAGELLAR MOTOR COMPLEX"/>
    <property type="match status" value="1"/>
</dbReference>
<dbReference type="InterPro" id="IPR011659">
    <property type="entry name" value="WD40"/>
</dbReference>
<dbReference type="Pfam" id="PF00691">
    <property type="entry name" value="OmpA"/>
    <property type="match status" value="1"/>
</dbReference>
<evidence type="ECO:0000256" key="3">
    <source>
        <dbReference type="ARBA" id="ARBA00023237"/>
    </source>
</evidence>
<gene>
    <name evidence="7" type="primary">pal</name>
    <name evidence="7" type="ordered locus">SGRA_0543</name>
</gene>
<evidence type="ECO:0000256" key="2">
    <source>
        <dbReference type="ARBA" id="ARBA00023136"/>
    </source>
</evidence>
<protein>
    <submittedName>
        <fullName evidence="7">OmpA/MotB domain protein</fullName>
    </submittedName>
</protein>
<sequence length="660" mass="74893">MYKYWLPLLVLALLSLQACSYTERIKDGSTAYERKQFSVAIPMLQKEFKKAKENRIKGQKAYELAESYRRTHQYKEAANWYAEASQLRYANDAALQQAKMLQQAEDYELAIQAYRTAGRDAGDANRYLEYIQACRQAKQWLALADSSVFSIENLPFNTDATDFSPALQNENTLVFSSDREESEGKKNYKWTNKKFFDFYSLDLKTDSLKRLEVSNWDPDFHQGNLVFSADGQWAFFTECGSDKKEGVDFCRLMMAEKAGSSWSKAKEIRLGGKFVNYMHPCIDPQGRWLIFAANDKKGFGGYDLYISLWVSSEERWSEPQNMGNEINTQGNEVFPALDTDTLYFASDGHAGMGGLDIFKAPRLLDRWVKPQNLKAPINSGADDFGLIVNPYAEKEDSIIRKGYFSSNRNTGRGSDDIYAFTEALPKEPIESDTLEEKEFQLLLAGMVKEVIPADSLNGEAAQENPLMGASVRISTQDTVWIMGSDVDGSFFSQLDTNETYFFQTTKAGYFTALDTLSTFNLNIPADTNQWTLAIQIELAPFEKGKEIVLENVYFDYNKWDIRPDAAAELNKLVRLLNENPDLNIEMGSHTDCRGRESYNQSLSQKRAESTMQYLIQAGISDSRLQAKGYGESSPAASCDCNSCTEEEHQRNRRTSFVILD</sequence>
<evidence type="ECO:0000259" key="6">
    <source>
        <dbReference type="PROSITE" id="PS51123"/>
    </source>
</evidence>
<keyword evidence="5" id="KW-0732">Signal</keyword>
<evidence type="ECO:0000313" key="7">
    <source>
        <dbReference type="EMBL" id="AFC23282.1"/>
    </source>
</evidence>
<dbReference type="GO" id="GO:0009279">
    <property type="term" value="C:cell outer membrane"/>
    <property type="evidence" value="ECO:0007669"/>
    <property type="project" value="UniProtKB-SubCell"/>
</dbReference>
<dbReference type="InterPro" id="IPR006664">
    <property type="entry name" value="OMP_bac"/>
</dbReference>
<accession>H6KYZ8</accession>
<dbReference type="InterPro" id="IPR036737">
    <property type="entry name" value="OmpA-like_sf"/>
</dbReference>
<dbReference type="Pfam" id="PF07676">
    <property type="entry name" value="PD40"/>
    <property type="match status" value="1"/>
</dbReference>
<keyword evidence="2 4" id="KW-0472">Membrane</keyword>